<name>A0A6A5RRH5_9PLEO</name>
<gene>
    <name evidence="2" type="ORF">M421DRAFT_142134</name>
</gene>
<dbReference type="GeneID" id="54345133"/>
<dbReference type="AlphaFoldDB" id="A0A6A5RRH5"/>
<protein>
    <submittedName>
        <fullName evidence="2">Uncharacterized protein</fullName>
    </submittedName>
</protein>
<accession>A0A6A5RRH5</accession>
<feature type="compositionally biased region" description="Basic residues" evidence="1">
    <location>
        <begin position="55"/>
        <end position="65"/>
    </location>
</feature>
<evidence type="ECO:0000313" key="2">
    <source>
        <dbReference type="EMBL" id="KAF1928896.1"/>
    </source>
</evidence>
<sequence>MPPPSSGIRALYSYSYSSLKSTRVSPPCQPHTTLDTSRSLFKGPVSTHSLPKQYSHTRRKSHTPQRRPPGSRRPTPIRPPLLYNTFPHSAHTPVSPINKQTPRPPFCTATSKHSTRVTKCTSQPYSSMHVSSTSCEWFSGFGCALGVGWYGTWLSRGTWPLGVTEGRSQLRSVLSRSQHPGDWSSLRESLRARGAGTLYMFWCVVLCVVYRGNVS</sequence>
<dbReference type="EMBL" id="ML978967">
    <property type="protein sequence ID" value="KAF1928896.1"/>
    <property type="molecule type" value="Genomic_DNA"/>
</dbReference>
<evidence type="ECO:0000256" key="1">
    <source>
        <dbReference type="SAM" id="MobiDB-lite"/>
    </source>
</evidence>
<evidence type="ECO:0000313" key="3">
    <source>
        <dbReference type="Proteomes" id="UP000800082"/>
    </source>
</evidence>
<keyword evidence="3" id="KW-1185">Reference proteome</keyword>
<feature type="compositionally biased region" description="Polar residues" evidence="1">
    <location>
        <begin position="20"/>
        <end position="39"/>
    </location>
</feature>
<organism evidence="2 3">
    <name type="scientific">Didymella exigua CBS 183.55</name>
    <dbReference type="NCBI Taxonomy" id="1150837"/>
    <lineage>
        <taxon>Eukaryota</taxon>
        <taxon>Fungi</taxon>
        <taxon>Dikarya</taxon>
        <taxon>Ascomycota</taxon>
        <taxon>Pezizomycotina</taxon>
        <taxon>Dothideomycetes</taxon>
        <taxon>Pleosporomycetidae</taxon>
        <taxon>Pleosporales</taxon>
        <taxon>Pleosporineae</taxon>
        <taxon>Didymellaceae</taxon>
        <taxon>Didymella</taxon>
    </lineage>
</organism>
<dbReference type="RefSeq" id="XP_033449144.1">
    <property type="nucleotide sequence ID" value="XM_033587487.1"/>
</dbReference>
<reference evidence="2" key="1">
    <citation type="journal article" date="2020" name="Stud. Mycol.">
        <title>101 Dothideomycetes genomes: a test case for predicting lifestyles and emergence of pathogens.</title>
        <authorList>
            <person name="Haridas S."/>
            <person name="Albert R."/>
            <person name="Binder M."/>
            <person name="Bloem J."/>
            <person name="Labutti K."/>
            <person name="Salamov A."/>
            <person name="Andreopoulos B."/>
            <person name="Baker S."/>
            <person name="Barry K."/>
            <person name="Bills G."/>
            <person name="Bluhm B."/>
            <person name="Cannon C."/>
            <person name="Castanera R."/>
            <person name="Culley D."/>
            <person name="Daum C."/>
            <person name="Ezra D."/>
            <person name="Gonzalez J."/>
            <person name="Henrissat B."/>
            <person name="Kuo A."/>
            <person name="Liang C."/>
            <person name="Lipzen A."/>
            <person name="Lutzoni F."/>
            <person name="Magnuson J."/>
            <person name="Mondo S."/>
            <person name="Nolan M."/>
            <person name="Ohm R."/>
            <person name="Pangilinan J."/>
            <person name="Park H.-J."/>
            <person name="Ramirez L."/>
            <person name="Alfaro M."/>
            <person name="Sun H."/>
            <person name="Tritt A."/>
            <person name="Yoshinaga Y."/>
            <person name="Zwiers L.-H."/>
            <person name="Turgeon B."/>
            <person name="Goodwin S."/>
            <person name="Spatafora J."/>
            <person name="Crous P."/>
            <person name="Grigoriev I."/>
        </authorList>
    </citation>
    <scope>NUCLEOTIDE SEQUENCE</scope>
    <source>
        <strain evidence="2">CBS 183.55</strain>
    </source>
</reference>
<feature type="region of interest" description="Disordered" evidence="1">
    <location>
        <begin position="20"/>
        <end position="78"/>
    </location>
</feature>
<dbReference type="Proteomes" id="UP000800082">
    <property type="component" value="Unassembled WGS sequence"/>
</dbReference>
<proteinExistence type="predicted"/>